<comment type="caution">
    <text evidence="2">The sequence shown here is derived from an EMBL/GenBank/DDBJ whole genome shotgun (WGS) entry which is preliminary data.</text>
</comment>
<reference evidence="2 3" key="1">
    <citation type="submission" date="2019-10" db="EMBL/GenBank/DDBJ databases">
        <title>Actinomadura rubteroloni sp. nov. and Actinomadura macrotermitis sp. nov., isolated from the gut of fungus growing-termite Macrotermes natalensis.</title>
        <authorList>
            <person name="Benndorf R."/>
            <person name="Martin K."/>
            <person name="Kuefner M."/>
            <person name="De Beer W."/>
            <person name="Kaster A.-K."/>
            <person name="Vollmers J."/>
            <person name="Poulsen M."/>
            <person name="Beemelmanns C."/>
        </authorList>
    </citation>
    <scope>NUCLEOTIDE SEQUENCE [LARGE SCALE GENOMIC DNA]</scope>
    <source>
        <strain evidence="2 3">RB68</strain>
    </source>
</reference>
<feature type="transmembrane region" description="Helical" evidence="1">
    <location>
        <begin position="54"/>
        <end position="72"/>
    </location>
</feature>
<evidence type="ECO:0000256" key="1">
    <source>
        <dbReference type="SAM" id="Phobius"/>
    </source>
</evidence>
<keyword evidence="1" id="KW-0812">Transmembrane</keyword>
<dbReference type="Proteomes" id="UP000487268">
    <property type="component" value="Unassembled WGS sequence"/>
</dbReference>
<name>A0A7K0BXJ8_9ACTN</name>
<dbReference type="RefSeq" id="WP_153533682.1">
    <property type="nucleotide sequence ID" value="NZ_WEGH01000002.1"/>
</dbReference>
<dbReference type="OrthoDB" id="3425023at2"/>
<dbReference type="AlphaFoldDB" id="A0A7K0BXJ8"/>
<keyword evidence="1" id="KW-1133">Transmembrane helix</keyword>
<protein>
    <submittedName>
        <fullName evidence="2">Uncharacterized protein</fullName>
    </submittedName>
</protein>
<keyword evidence="3" id="KW-1185">Reference proteome</keyword>
<dbReference type="EMBL" id="WEGH01000002">
    <property type="protein sequence ID" value="MQY05572.1"/>
    <property type="molecule type" value="Genomic_DNA"/>
</dbReference>
<accession>A0A7K0BXJ8</accession>
<sequence length="322" mass="34558">MGAETELVPIVDPALPHEEAALLRAHPEVLTAAFDEPPPAKPLGGRTRGNAKDAFLSVAAAALLPAVAGYFAGGPAAIAVGTLLQIGLVAVWWTGGLGAGLLAMVVLQVVLFPVFFVTGFGESEQVRLARRHHRRYYVANDFDTEPLESMKRAQRAVNTVLASQVNGAGLLDDIANATTLPQQEWEVAKTLAEVSHVRWDVVEVGRGSAPTERVTEMLTAQHRALDLATEAVEARIAALVDYAERTRAADEAYREWEVVQELAELSVDSRELLARTVRDELAIAEIEGLSEQARLVQEALRRSVEQAREAGLAVPGLTAVAA</sequence>
<evidence type="ECO:0000313" key="2">
    <source>
        <dbReference type="EMBL" id="MQY05572.1"/>
    </source>
</evidence>
<keyword evidence="1" id="KW-0472">Membrane</keyword>
<proteinExistence type="predicted"/>
<evidence type="ECO:0000313" key="3">
    <source>
        <dbReference type="Proteomes" id="UP000487268"/>
    </source>
</evidence>
<organism evidence="2 3">
    <name type="scientific">Actinomadura macrotermitis</name>
    <dbReference type="NCBI Taxonomy" id="2585200"/>
    <lineage>
        <taxon>Bacteria</taxon>
        <taxon>Bacillati</taxon>
        <taxon>Actinomycetota</taxon>
        <taxon>Actinomycetes</taxon>
        <taxon>Streptosporangiales</taxon>
        <taxon>Thermomonosporaceae</taxon>
        <taxon>Actinomadura</taxon>
    </lineage>
</organism>
<gene>
    <name evidence="2" type="ORF">ACRB68_36490</name>
</gene>